<feature type="repeat" description="ANK" evidence="1">
    <location>
        <begin position="37"/>
        <end position="59"/>
    </location>
</feature>
<organism evidence="2">
    <name type="scientific">Wolbachia endosymbiont of Sergentomyia squamirostris</name>
    <dbReference type="NCBI Taxonomy" id="3113640"/>
    <lineage>
        <taxon>Bacteria</taxon>
        <taxon>Pseudomonadati</taxon>
        <taxon>Pseudomonadota</taxon>
        <taxon>Alphaproteobacteria</taxon>
        <taxon>Rickettsiales</taxon>
        <taxon>Anaplasmataceae</taxon>
        <taxon>Wolbachieae</taxon>
        <taxon>Wolbachia</taxon>
    </lineage>
</organism>
<gene>
    <name evidence="2" type="ORF">DMENIID0003_03120</name>
</gene>
<dbReference type="Pfam" id="PF13637">
    <property type="entry name" value="Ank_4"/>
    <property type="match status" value="1"/>
</dbReference>
<name>A0AAT9GBK1_9RICK</name>
<accession>A0AAT9GBK1</accession>
<dbReference type="PROSITE" id="PS50297">
    <property type="entry name" value="ANK_REP_REGION"/>
    <property type="match status" value="1"/>
</dbReference>
<dbReference type="AlphaFoldDB" id="A0AAT9GBK1"/>
<dbReference type="SUPFAM" id="SSF48403">
    <property type="entry name" value="Ankyrin repeat"/>
    <property type="match status" value="1"/>
</dbReference>
<sequence length="59" mass="6506">MSSSQSIDDLFQAVERGDIDEVNRLISEGADVNAVKDNNTLLHCAAMYDHAEIVKDLLD</sequence>
<dbReference type="InterPro" id="IPR002110">
    <property type="entry name" value="Ankyrin_rpt"/>
</dbReference>
<dbReference type="EMBL" id="AP029172">
    <property type="protein sequence ID" value="BFD47238.1"/>
    <property type="molecule type" value="Genomic_DNA"/>
</dbReference>
<keyword evidence="1" id="KW-0040">ANK repeat</keyword>
<dbReference type="InterPro" id="IPR036770">
    <property type="entry name" value="Ankyrin_rpt-contain_sf"/>
</dbReference>
<proteinExistence type="predicted"/>
<protein>
    <recommendedName>
        <fullName evidence="3">Ankyrin repeat domain protein</fullName>
    </recommendedName>
</protein>
<reference evidence="2" key="1">
    <citation type="submission" date="2024-01" db="EMBL/GenBank/DDBJ databases">
        <title>Sequencing the genomes of a sandfly, Sergentomyia squamirostris, and its two endosymbionts.</title>
        <authorList>
            <person name="Itokawa K."/>
            <person name="Sanjoba C."/>
        </authorList>
    </citation>
    <scope>NUCLEOTIDE SEQUENCE</scope>
    <source>
        <strain evidence="2">WSSQ</strain>
    </source>
</reference>
<evidence type="ECO:0008006" key="3">
    <source>
        <dbReference type="Google" id="ProtNLM"/>
    </source>
</evidence>
<dbReference type="PROSITE" id="PS50088">
    <property type="entry name" value="ANK_REPEAT"/>
    <property type="match status" value="2"/>
</dbReference>
<dbReference type="Gene3D" id="1.25.40.20">
    <property type="entry name" value="Ankyrin repeat-containing domain"/>
    <property type="match status" value="1"/>
</dbReference>
<evidence type="ECO:0000313" key="2">
    <source>
        <dbReference type="EMBL" id="BFD47238.1"/>
    </source>
</evidence>
<evidence type="ECO:0000256" key="1">
    <source>
        <dbReference type="PROSITE-ProRule" id="PRU00023"/>
    </source>
</evidence>
<feature type="repeat" description="ANK" evidence="1">
    <location>
        <begin position="5"/>
        <end position="37"/>
    </location>
</feature>